<dbReference type="OrthoDB" id="331572at2"/>
<comment type="caution">
    <text evidence="1">The sequence shown here is derived from an EMBL/GenBank/DDBJ whole genome shotgun (WGS) entry which is preliminary data.</text>
</comment>
<dbReference type="RefSeq" id="WP_135619576.1">
    <property type="nucleotide sequence ID" value="NZ_RQGG01000032.1"/>
</dbReference>
<dbReference type="EMBL" id="RQGG01000032">
    <property type="protein sequence ID" value="TGL51290.1"/>
    <property type="molecule type" value="Genomic_DNA"/>
</dbReference>
<keyword evidence="2" id="KW-1185">Reference proteome</keyword>
<reference evidence="1" key="1">
    <citation type="journal article" date="2019" name="PLoS Negl. Trop. Dis.">
        <title>Revisiting the worldwide diversity of Leptospira species in the environment.</title>
        <authorList>
            <person name="Vincent A.T."/>
            <person name="Schiettekatte O."/>
            <person name="Bourhy P."/>
            <person name="Veyrier F.J."/>
            <person name="Picardeau M."/>
        </authorList>
    </citation>
    <scope>NUCLEOTIDE SEQUENCE [LARGE SCALE GENOMIC DNA]</scope>
    <source>
        <strain evidence="1">201702454</strain>
    </source>
</reference>
<protein>
    <submittedName>
        <fullName evidence="1">Uncharacterized protein</fullName>
    </submittedName>
</protein>
<dbReference type="Proteomes" id="UP000297609">
    <property type="component" value="Unassembled WGS sequence"/>
</dbReference>
<gene>
    <name evidence="1" type="ORF">EHQ59_10290</name>
</gene>
<evidence type="ECO:0000313" key="1">
    <source>
        <dbReference type="EMBL" id="TGL51290.1"/>
    </source>
</evidence>
<dbReference type="AlphaFoldDB" id="A0A4V3JPZ6"/>
<proteinExistence type="predicted"/>
<organism evidence="1 2">
    <name type="scientific">Leptospira kemamanensis</name>
    <dbReference type="NCBI Taxonomy" id="2484942"/>
    <lineage>
        <taxon>Bacteria</taxon>
        <taxon>Pseudomonadati</taxon>
        <taxon>Spirochaetota</taxon>
        <taxon>Spirochaetia</taxon>
        <taxon>Leptospirales</taxon>
        <taxon>Leptospiraceae</taxon>
        <taxon>Leptospira</taxon>
    </lineage>
</organism>
<accession>A0A4V3JPZ6</accession>
<evidence type="ECO:0000313" key="2">
    <source>
        <dbReference type="Proteomes" id="UP000297609"/>
    </source>
</evidence>
<sequence>MSNPSAPVGAQADCVVSAGLINACVSSKIQIDAGANCSLAKIAENQAIGADYSTIKTNVIKKYNELKCNIAENKYTSASAAVDAFKDPLTFTSTSDASSVVVFSAPTYY</sequence>
<name>A0A4V3JPZ6_9LEPT</name>